<comment type="caution">
    <text evidence="3">The sequence shown here is derived from an EMBL/GenBank/DDBJ whole genome shotgun (WGS) entry which is preliminary data.</text>
</comment>
<evidence type="ECO:0000256" key="1">
    <source>
        <dbReference type="SAM" id="Phobius"/>
    </source>
</evidence>
<keyword evidence="4" id="KW-1185">Reference proteome</keyword>
<proteinExistence type="predicted"/>
<evidence type="ECO:0000259" key="2">
    <source>
        <dbReference type="SMART" id="SM00382"/>
    </source>
</evidence>
<dbReference type="Proteomes" id="UP000218366">
    <property type="component" value="Unassembled WGS sequence"/>
</dbReference>
<keyword evidence="1" id="KW-1133">Transmembrane helix</keyword>
<feature type="transmembrane region" description="Helical" evidence="1">
    <location>
        <begin position="21"/>
        <end position="42"/>
    </location>
</feature>
<keyword evidence="1" id="KW-0812">Transmembrane</keyword>
<dbReference type="InterPro" id="IPR003593">
    <property type="entry name" value="AAA+_ATPase"/>
</dbReference>
<dbReference type="EMBL" id="NWMW01000001">
    <property type="protein sequence ID" value="PCD03855.1"/>
    <property type="molecule type" value="Genomic_DNA"/>
</dbReference>
<organism evidence="3 4">
    <name type="scientific">Sphingomonas spermidinifaciens</name>
    <dbReference type="NCBI Taxonomy" id="1141889"/>
    <lineage>
        <taxon>Bacteria</taxon>
        <taxon>Pseudomonadati</taxon>
        <taxon>Pseudomonadota</taxon>
        <taxon>Alphaproteobacteria</taxon>
        <taxon>Sphingomonadales</taxon>
        <taxon>Sphingomonadaceae</taxon>
        <taxon>Sphingomonas</taxon>
    </lineage>
</organism>
<name>A0A2A4B7G6_9SPHN</name>
<keyword evidence="1" id="KW-0472">Membrane</keyword>
<evidence type="ECO:0000313" key="3">
    <source>
        <dbReference type="EMBL" id="PCD03855.1"/>
    </source>
</evidence>
<accession>A0A2A4B7G6</accession>
<feature type="domain" description="AAA+ ATPase" evidence="2">
    <location>
        <begin position="280"/>
        <end position="437"/>
    </location>
</feature>
<protein>
    <recommendedName>
        <fullName evidence="2">AAA+ ATPase domain-containing protein</fullName>
    </recommendedName>
</protein>
<evidence type="ECO:0000313" key="4">
    <source>
        <dbReference type="Proteomes" id="UP000218366"/>
    </source>
</evidence>
<reference evidence="3 4" key="1">
    <citation type="submission" date="2017-09" db="EMBL/GenBank/DDBJ databases">
        <title>Sphingomonas spermidinifaciens 9NM-10, whole genome shotgun sequence.</title>
        <authorList>
            <person name="Feng G."/>
            <person name="Zhu H."/>
        </authorList>
    </citation>
    <scope>NUCLEOTIDE SEQUENCE [LARGE SCALE GENOMIC DNA]</scope>
    <source>
        <strain evidence="3 4">9NM-10</strain>
    </source>
</reference>
<dbReference type="InterPro" id="IPR027417">
    <property type="entry name" value="P-loop_NTPase"/>
</dbReference>
<sequence>METPGRAGGMNAEKGFLFQRSYAAWLLTGLLTGAGGVVALRYEGAQDVDLRLFDGTEIYAQVKGYELTELDWTVARGILSRFVADLQAARAAIGAEPSARLSFRLVAAASVGSNDVLDLFRRKRIDKHVSRLVRELAAKGSASAVKLDLEGVLSRMNAELLPAGIPKEVFRLMAEARLARFGVPADEIDAALRALLDAITWRETIGSAEVLRWIADYLPPAHPCSIVGSMVAFGSRTRSQTGSVALFYTSQSDVWEGIASELDVPRDAAGALRDAVTSSVCPKILVHGPSGAGKSTLARRVMWDLQVEGRIVAIEFRGPEMSDAEWTATVRLAARLRAEGGPRVVLLVDDVHEHPLLAQRIAELDASSDLGLVMTTWTVGAGGVGLGAGLQPFPLASISEGEAAIAATRLGRDLVAIPNTRLAALLKAGQFIVLNMVLLEGTDFVSFGGRLLDSVKARAPTLAAAYVDLCACGADDRSVPFDVMQRLHGVAVDLVADPAMKGLVFTIGVGRVRSGHRILAGAVAAAAPQNRLTRLLAMASAVDPAVAEERRFGIGVLEDVVASADFSLGLAPPLERLARLFAGVGQYLDVRRCARLLAAAGLQASATEVEALADFSRVETGPDAAAYRSDHGARDPAGVFDRLLGFYSGNATGWGWRNLLHMAKEMDASRRARALDVARQRFSVEMDVATVTTVIELMNAGDTPASSVDFAVSILERMPPNVGIARAVAQLIIDRLRSPRLFATLVDYAIPLIDGSGEGLRLARHITSASRRGDPADRRRLLLILMPLLDELTDENDCATLLHTCANLASGGDVGHISARVGIERADEPPRLNAARHILRRKAG</sequence>
<gene>
    <name evidence="3" type="ORF">COC42_05845</name>
</gene>
<dbReference type="SMART" id="SM00382">
    <property type="entry name" value="AAA"/>
    <property type="match status" value="1"/>
</dbReference>
<dbReference type="AlphaFoldDB" id="A0A2A4B7G6"/>
<dbReference type="SUPFAM" id="SSF52540">
    <property type="entry name" value="P-loop containing nucleoside triphosphate hydrolases"/>
    <property type="match status" value="1"/>
</dbReference>
<dbReference type="CDD" id="cd00009">
    <property type="entry name" value="AAA"/>
    <property type="match status" value="1"/>
</dbReference>
<dbReference type="Gene3D" id="3.40.50.300">
    <property type="entry name" value="P-loop containing nucleotide triphosphate hydrolases"/>
    <property type="match status" value="1"/>
</dbReference>